<dbReference type="Proteomes" id="UP001628179">
    <property type="component" value="Unassembled WGS sequence"/>
</dbReference>
<accession>A0ABQ0GT35</accession>
<keyword evidence="1" id="KW-1133">Transmembrane helix</keyword>
<sequence>MEQKLRRHVFRALVGALVPPIIAAFYLVIYFRWLRSATSTGGIETGPPGASLVFYAWFIIGVFGLSLGEYGLAGSEGGMMMAPSGRTRHAGHLLLHADKTWTGLGGWSRAIRAYWTWREGPSFAWAVLATATLISYIALPLSGLTLELRAGYAVGTRPAVVHGVNSSTFNVPDAFNALHHARLTWKTGRLERLPGRSVIYTAEASDKPLGDLSTQAVPLIFVGPQSDDIVSGRAWGVAAQYNCSIVSRLDDFILYKYRNDTIDRGSASVLGDRYRQWEGATFEFLNWTAFPGHRVAARFEIATSLDFYSTHISPREYKEQYVTGVYDEASGDVNTIVRDYPGLDEPVVIEAVLWQAMEPDWVNVMPGVSLDLGTTVADLHDTSGGSNYTNPGDSVAAIGVKCACASAIGQATIDGLRRTFSDFARETGPGLDTEADRLTETPLILPLAAYLIPLQADAPEDWVEGLYASVLANNMVRIRKLNEFETDYEEFSGLPRLLTSDDLRRSMLQAFGSYLNQLMYRGFQATTVQPSGGDGLVWAHQSLVSAEETIILGYGPVPPAVVAALLILWASICGSLAVCYSFRRRWAETLDSYSVIRFGADAGRNGAVDGTENPREMENCYWLKSLPGMVGDSLPGYDFGYITLADAVINKEKHYL</sequence>
<dbReference type="RefSeq" id="XP_070922628.1">
    <property type="nucleotide sequence ID" value="XM_071066527.1"/>
</dbReference>
<reference evidence="2 3" key="1">
    <citation type="submission" date="2024-09" db="EMBL/GenBank/DDBJ databases">
        <title>Itraconazole resistance in Madurella fahalii resulting from another homologue of gene encoding cytochrome P450 14-alpha sterol demethylase (CYP51).</title>
        <authorList>
            <person name="Yoshioka I."/>
            <person name="Fahal A.H."/>
            <person name="Kaneko S."/>
            <person name="Yaguchi T."/>
        </authorList>
    </citation>
    <scope>NUCLEOTIDE SEQUENCE [LARGE SCALE GENOMIC DNA]</scope>
    <source>
        <strain evidence="2 3">IFM 68171</strain>
    </source>
</reference>
<evidence type="ECO:0000313" key="2">
    <source>
        <dbReference type="EMBL" id="GAB1320898.1"/>
    </source>
</evidence>
<gene>
    <name evidence="2" type="ORF">MFIFM68171_11108</name>
</gene>
<feature type="transmembrane region" description="Helical" evidence="1">
    <location>
        <begin position="12"/>
        <end position="33"/>
    </location>
</feature>
<evidence type="ECO:0000256" key="1">
    <source>
        <dbReference type="SAM" id="Phobius"/>
    </source>
</evidence>
<feature type="transmembrane region" description="Helical" evidence="1">
    <location>
        <begin position="122"/>
        <end position="139"/>
    </location>
</feature>
<comment type="caution">
    <text evidence="2">The sequence shown here is derived from an EMBL/GenBank/DDBJ whole genome shotgun (WGS) entry which is preliminary data.</text>
</comment>
<keyword evidence="1" id="KW-0472">Membrane</keyword>
<keyword evidence="1" id="KW-0812">Transmembrane</keyword>
<protein>
    <submittedName>
        <fullName evidence="2">Uncharacterized protein</fullName>
    </submittedName>
</protein>
<feature type="transmembrane region" description="Helical" evidence="1">
    <location>
        <begin position="53"/>
        <end position="72"/>
    </location>
</feature>
<evidence type="ECO:0000313" key="3">
    <source>
        <dbReference type="Proteomes" id="UP001628179"/>
    </source>
</evidence>
<dbReference type="EMBL" id="BAAFSV010000006">
    <property type="protein sequence ID" value="GAB1320898.1"/>
    <property type="molecule type" value="Genomic_DNA"/>
</dbReference>
<keyword evidence="3" id="KW-1185">Reference proteome</keyword>
<organism evidence="2 3">
    <name type="scientific">Madurella fahalii</name>
    <dbReference type="NCBI Taxonomy" id="1157608"/>
    <lineage>
        <taxon>Eukaryota</taxon>
        <taxon>Fungi</taxon>
        <taxon>Dikarya</taxon>
        <taxon>Ascomycota</taxon>
        <taxon>Pezizomycotina</taxon>
        <taxon>Sordariomycetes</taxon>
        <taxon>Sordariomycetidae</taxon>
        <taxon>Sordariales</taxon>
        <taxon>Sordariales incertae sedis</taxon>
        <taxon>Madurella</taxon>
    </lineage>
</organism>
<name>A0ABQ0GT35_9PEZI</name>
<dbReference type="GeneID" id="98181850"/>
<proteinExistence type="predicted"/>
<feature type="transmembrane region" description="Helical" evidence="1">
    <location>
        <begin position="560"/>
        <end position="582"/>
    </location>
</feature>